<gene>
    <name evidence="2" type="ORF">M427DRAFT_34783</name>
</gene>
<evidence type="ECO:0000313" key="2">
    <source>
        <dbReference type="EMBL" id="KXS12409.1"/>
    </source>
</evidence>
<dbReference type="AlphaFoldDB" id="A0A139A6X0"/>
<feature type="region of interest" description="Disordered" evidence="1">
    <location>
        <begin position="201"/>
        <end position="220"/>
    </location>
</feature>
<reference evidence="2 3" key="1">
    <citation type="journal article" date="2015" name="Genome Biol. Evol.">
        <title>Phylogenomic analyses indicate that early fungi evolved digesting cell walls of algal ancestors of land plants.</title>
        <authorList>
            <person name="Chang Y."/>
            <person name="Wang S."/>
            <person name="Sekimoto S."/>
            <person name="Aerts A.L."/>
            <person name="Choi C."/>
            <person name="Clum A."/>
            <person name="LaButti K.M."/>
            <person name="Lindquist E.A."/>
            <person name="Yee Ngan C."/>
            <person name="Ohm R.A."/>
            <person name="Salamov A.A."/>
            <person name="Grigoriev I.V."/>
            <person name="Spatafora J.W."/>
            <person name="Berbee M.L."/>
        </authorList>
    </citation>
    <scope>NUCLEOTIDE SEQUENCE [LARGE SCALE GENOMIC DNA]</scope>
    <source>
        <strain evidence="2 3">JEL478</strain>
    </source>
</reference>
<feature type="compositionally biased region" description="Low complexity" evidence="1">
    <location>
        <begin position="149"/>
        <end position="160"/>
    </location>
</feature>
<keyword evidence="3" id="KW-1185">Reference proteome</keyword>
<feature type="compositionally biased region" description="Low complexity" evidence="1">
    <location>
        <begin position="457"/>
        <end position="470"/>
    </location>
</feature>
<evidence type="ECO:0000313" key="3">
    <source>
        <dbReference type="Proteomes" id="UP000070544"/>
    </source>
</evidence>
<feature type="region of interest" description="Disordered" evidence="1">
    <location>
        <begin position="417"/>
        <end position="474"/>
    </location>
</feature>
<organism evidence="2 3">
    <name type="scientific">Gonapodya prolifera (strain JEL478)</name>
    <name type="common">Monoblepharis prolifera</name>
    <dbReference type="NCBI Taxonomy" id="1344416"/>
    <lineage>
        <taxon>Eukaryota</taxon>
        <taxon>Fungi</taxon>
        <taxon>Fungi incertae sedis</taxon>
        <taxon>Chytridiomycota</taxon>
        <taxon>Chytridiomycota incertae sedis</taxon>
        <taxon>Monoblepharidomycetes</taxon>
        <taxon>Monoblepharidales</taxon>
        <taxon>Gonapodyaceae</taxon>
        <taxon>Gonapodya</taxon>
    </lineage>
</organism>
<proteinExistence type="predicted"/>
<accession>A0A139A6X0</accession>
<evidence type="ECO:0000256" key="1">
    <source>
        <dbReference type="SAM" id="MobiDB-lite"/>
    </source>
</evidence>
<protein>
    <submittedName>
        <fullName evidence="2">Uncharacterized protein</fullName>
    </submittedName>
</protein>
<name>A0A139A6X0_GONPJ</name>
<dbReference type="EMBL" id="KQ965788">
    <property type="protein sequence ID" value="KXS12409.1"/>
    <property type="molecule type" value="Genomic_DNA"/>
</dbReference>
<feature type="region of interest" description="Disordered" evidence="1">
    <location>
        <begin position="149"/>
        <end position="172"/>
    </location>
</feature>
<dbReference type="Proteomes" id="UP000070544">
    <property type="component" value="Unassembled WGS sequence"/>
</dbReference>
<sequence>MSGMSLHLGRTGSAAAPVSVEVAMDGVIPPIAADTEDARRDFVGDHPTPTPKLPPWLETAAAAPCPSIFPAVVRADVCILSLAFCTLSMHLRHAATVLGLFEWVIFTKPYLYMRIHLICFYLTPPQPRLRGLSSPPSWPLHQHVHLQMSPSASLSPSHTPSAPPSTPLLSSSAINGTQARTLDLPNLIASRDTLLLGGDATARDSPIRQHSGPVSASNGHKRGVLMSLLDNHPGGPSLAQENTASQLFMTFDHLPRPSWEWGLPELPSGLHDRTGAGPAIGLGFAGSHNLTRDHSEGTGILHGRILHGLSPDTTGQTTGHLRHVEARSEVEGMEYVQSAAPARDDGDVAMELVGSSPLMPTFPSWRGKAKQTTSILPTAPTSYSFSAIPLTFQDSTYLNPPSPDLVMMDTLSEFPFPQTSNTRSCPLPRPPGSQLSTNPSYPPTFFEPPFSRKRPIESTLTPPTSPSETTGHAPASVGVFASTTTQVDIASPIHRALHKRSRATHDTATESVHVEGFFGEGGDGAAGSGVTGIWGSSPWVNGTSWMSMARNN</sequence>